<sequence length="160" mass="17897">MDLDQTDLEVSPKLESTSLPTSGSAAISSSSINPAVSFKRKKTFHEQETERKAEALSEILLLMDEFAPIIPDSVTDHHLARSGFQCDDVRVKRLLALATQKFISDIATDAMHYSKLRQQAVQGKERRQTLKDKRTVLTMDDLAAAMSEQGVNIKKPDYYV</sequence>
<dbReference type="GO" id="GO:0000124">
    <property type="term" value="C:SAGA complex"/>
    <property type="evidence" value="ECO:0007669"/>
    <property type="project" value="TreeGrafter"/>
</dbReference>
<dbReference type="PANTHER" id="PTHR21242">
    <property type="entry name" value="TRANSCRIPTION INITIATION FACTOR TFIID SUBUNIT 10"/>
    <property type="match status" value="1"/>
</dbReference>
<dbReference type="AlphaFoldDB" id="A0A177WH11"/>
<evidence type="ECO:0000256" key="4">
    <source>
        <dbReference type="ARBA" id="ARBA00023242"/>
    </source>
</evidence>
<dbReference type="PANTHER" id="PTHR21242:SF0">
    <property type="entry name" value="TRANSCRIPTION INITIATION FACTOR TFIID SUBUNIT 10"/>
    <property type="match status" value="1"/>
</dbReference>
<dbReference type="Proteomes" id="UP000077115">
    <property type="component" value="Unassembled WGS sequence"/>
</dbReference>
<protein>
    <recommendedName>
        <fullName evidence="6">Transcription initiation factor TFIID subunit 10</fullName>
    </recommendedName>
</protein>
<keyword evidence="4 6" id="KW-0539">Nucleus</keyword>
<keyword evidence="3 6" id="KW-0804">Transcription</keyword>
<dbReference type="eggNOG" id="KOG3423">
    <property type="taxonomic scope" value="Eukaryota"/>
</dbReference>
<comment type="function">
    <text evidence="6">Functions as a component of both the DNA-binding general transcription initiation factor complex TFIID and the transcription coactivator SAGA complex. Binding of TFIID to a promoter (with or without TATA element) is the initial step in pre-initiation complex (PIC) formation. TFIID plays a key role in the regulation of gene expression by RNA polymerase II through different activities such as transcription activator interaction, core promoter recognition and selectivity, TFIIA and TFIIB interaction, chromatin modification (histone acetylation by TAF1), facilitation of DNA opening and initiation of transcription. SAGA acts as a general cofactor required for essentially all RNA polymerase II transcription. At the promoters, SAGA is required for transcription pre-initiation complex (PIC) recruitment. It influences RNA polymerase II transcriptional activity through different activities such as TBP interaction (via core/TAF module) and promoter selectivity, interaction with transcription activators (via Tra1/SPT module), and chromatin modification through histone acetylation (via HAT module) and deubiquitination (via DUB module). SAGA preferentially acetylates histones H3 (to form H3K9ac, H3K14ac, H3K18ac and H3K23ac) and H2B and deubiquitinates histone H2B. SAGA interacts with DNA via upstream activating sequences (UASs).</text>
</comment>
<evidence type="ECO:0000256" key="6">
    <source>
        <dbReference type="PIRNR" id="PIRNR017246"/>
    </source>
</evidence>
<evidence type="ECO:0000256" key="1">
    <source>
        <dbReference type="ARBA" id="ARBA00004123"/>
    </source>
</evidence>
<dbReference type="EMBL" id="DS022302">
    <property type="protein sequence ID" value="OAJ38974.1"/>
    <property type="molecule type" value="Genomic_DNA"/>
</dbReference>
<accession>A0A177WH11</accession>
<dbReference type="PIRSF" id="PIRSF017246">
    <property type="entry name" value="TFIID_TAF10"/>
    <property type="match status" value="1"/>
</dbReference>
<dbReference type="PRINTS" id="PR01443">
    <property type="entry name" value="TFIID30KDSUB"/>
</dbReference>
<name>A0A177WH11_BATDL</name>
<dbReference type="InterPro" id="IPR003923">
    <property type="entry name" value="TAF10"/>
</dbReference>
<comment type="similarity">
    <text evidence="5 6">Belongs to the TAF10 family.</text>
</comment>
<evidence type="ECO:0000256" key="2">
    <source>
        <dbReference type="ARBA" id="ARBA00023015"/>
    </source>
</evidence>
<organism evidence="8 9">
    <name type="scientific">Batrachochytrium dendrobatidis (strain JEL423)</name>
    <dbReference type="NCBI Taxonomy" id="403673"/>
    <lineage>
        <taxon>Eukaryota</taxon>
        <taxon>Fungi</taxon>
        <taxon>Fungi incertae sedis</taxon>
        <taxon>Chytridiomycota</taxon>
        <taxon>Chytridiomycota incertae sedis</taxon>
        <taxon>Chytridiomycetes</taxon>
        <taxon>Rhizophydiales</taxon>
        <taxon>Rhizophydiales incertae sedis</taxon>
        <taxon>Batrachochytrium</taxon>
    </lineage>
</organism>
<dbReference type="Pfam" id="PF03540">
    <property type="entry name" value="TAF10"/>
    <property type="match status" value="1"/>
</dbReference>
<reference evidence="8 9" key="2">
    <citation type="submission" date="2016-05" db="EMBL/GenBank/DDBJ databases">
        <title>Lineage-specific infection strategies underlie the spectrum of fungal disease in amphibians.</title>
        <authorList>
            <person name="Cuomo C.A."/>
            <person name="Farrer R.A."/>
            <person name="James T."/>
            <person name="Longcore J."/>
            <person name="Birren B."/>
        </authorList>
    </citation>
    <scope>NUCLEOTIDE SEQUENCE [LARGE SCALE GENOMIC DNA]</scope>
    <source>
        <strain evidence="8 9">JEL423</strain>
    </source>
</reference>
<dbReference type="CDD" id="cd07982">
    <property type="entry name" value="HFD_TAF10"/>
    <property type="match status" value="1"/>
</dbReference>
<gene>
    <name evidence="8" type="ORF">BDEG_22862</name>
</gene>
<dbReference type="GO" id="GO:1990841">
    <property type="term" value="F:promoter-specific chromatin binding"/>
    <property type="evidence" value="ECO:0007669"/>
    <property type="project" value="TreeGrafter"/>
</dbReference>
<dbReference type="GO" id="GO:0016251">
    <property type="term" value="F:RNA polymerase II general transcription initiation factor activity"/>
    <property type="evidence" value="ECO:0007669"/>
    <property type="project" value="TreeGrafter"/>
</dbReference>
<dbReference type="GO" id="GO:0006367">
    <property type="term" value="P:transcription initiation at RNA polymerase II promoter"/>
    <property type="evidence" value="ECO:0007669"/>
    <property type="project" value="TreeGrafter"/>
</dbReference>
<evidence type="ECO:0000256" key="3">
    <source>
        <dbReference type="ARBA" id="ARBA00023163"/>
    </source>
</evidence>
<evidence type="ECO:0000256" key="7">
    <source>
        <dbReference type="SAM" id="MobiDB-lite"/>
    </source>
</evidence>
<evidence type="ECO:0000313" key="9">
    <source>
        <dbReference type="Proteomes" id="UP000077115"/>
    </source>
</evidence>
<keyword evidence="2 6" id="KW-0805">Transcription regulation</keyword>
<dbReference type="VEuPathDB" id="FungiDB:BDEG_22862"/>
<dbReference type="GO" id="GO:0005669">
    <property type="term" value="C:transcription factor TFIID complex"/>
    <property type="evidence" value="ECO:0007669"/>
    <property type="project" value="TreeGrafter"/>
</dbReference>
<feature type="region of interest" description="Disordered" evidence="7">
    <location>
        <begin position="1"/>
        <end position="29"/>
    </location>
</feature>
<dbReference type="STRING" id="403673.A0A177WH11"/>
<proteinExistence type="inferred from homology"/>
<dbReference type="OrthoDB" id="154356at2759"/>
<evidence type="ECO:0000313" key="8">
    <source>
        <dbReference type="EMBL" id="OAJ38974.1"/>
    </source>
</evidence>
<comment type="subcellular location">
    <subcellularLocation>
        <location evidence="1 6">Nucleus</location>
    </subcellularLocation>
</comment>
<reference evidence="8 9" key="1">
    <citation type="submission" date="2006-10" db="EMBL/GenBank/DDBJ databases">
        <title>The Genome Sequence of Batrachochytrium dendrobatidis JEL423.</title>
        <authorList>
            <consortium name="The Broad Institute Genome Sequencing Platform"/>
            <person name="Birren B."/>
            <person name="Lander E."/>
            <person name="Galagan J."/>
            <person name="Cuomo C."/>
            <person name="Devon K."/>
            <person name="Jaffe D."/>
            <person name="Butler J."/>
            <person name="Alvarez P."/>
            <person name="Gnerre S."/>
            <person name="Grabherr M."/>
            <person name="Kleber M."/>
            <person name="Mauceli E."/>
            <person name="Brockman W."/>
            <person name="Young S."/>
            <person name="LaButti K."/>
            <person name="Sykes S."/>
            <person name="DeCaprio D."/>
            <person name="Crawford M."/>
            <person name="Koehrsen M."/>
            <person name="Engels R."/>
            <person name="Montgomery P."/>
            <person name="Pearson M."/>
            <person name="Howarth C."/>
            <person name="Larson L."/>
            <person name="White J."/>
            <person name="O'Leary S."/>
            <person name="Kodira C."/>
            <person name="Zeng Q."/>
            <person name="Yandava C."/>
            <person name="Alvarado L."/>
            <person name="Longcore J."/>
            <person name="James T."/>
        </authorList>
    </citation>
    <scope>NUCLEOTIDE SEQUENCE [LARGE SCALE GENOMIC DNA]</scope>
    <source>
        <strain evidence="8 9">JEL423</strain>
    </source>
</reference>
<evidence type="ECO:0000256" key="5">
    <source>
        <dbReference type="ARBA" id="ARBA00025730"/>
    </source>
</evidence>